<dbReference type="Proteomes" id="UP000187209">
    <property type="component" value="Unassembled WGS sequence"/>
</dbReference>
<evidence type="ECO:0000256" key="1">
    <source>
        <dbReference type="SAM" id="Coils"/>
    </source>
</evidence>
<evidence type="ECO:0000313" key="4">
    <source>
        <dbReference type="Proteomes" id="UP000187209"/>
    </source>
</evidence>
<dbReference type="OrthoDB" id="325288at2759"/>
<comment type="caution">
    <text evidence="3">The sequence shown here is derived from an EMBL/GenBank/DDBJ whole genome shotgun (WGS) entry which is preliminary data.</text>
</comment>
<keyword evidence="4" id="KW-1185">Reference proteome</keyword>
<feature type="compositionally biased region" description="Basic and acidic residues" evidence="2">
    <location>
        <begin position="10"/>
        <end position="20"/>
    </location>
</feature>
<dbReference type="EMBL" id="MPUH01000325">
    <property type="protein sequence ID" value="OMJ82820.1"/>
    <property type="molecule type" value="Genomic_DNA"/>
</dbReference>
<organism evidence="3 4">
    <name type="scientific">Stentor coeruleus</name>
    <dbReference type="NCBI Taxonomy" id="5963"/>
    <lineage>
        <taxon>Eukaryota</taxon>
        <taxon>Sar</taxon>
        <taxon>Alveolata</taxon>
        <taxon>Ciliophora</taxon>
        <taxon>Postciliodesmatophora</taxon>
        <taxon>Heterotrichea</taxon>
        <taxon>Heterotrichida</taxon>
        <taxon>Stentoridae</taxon>
        <taxon>Stentor</taxon>
    </lineage>
</organism>
<dbReference type="AlphaFoldDB" id="A0A1R2C1F3"/>
<keyword evidence="1" id="KW-0175">Coiled coil</keyword>
<accession>A0A1R2C1F3</accession>
<gene>
    <name evidence="3" type="ORF">SteCoe_16353</name>
</gene>
<protein>
    <submittedName>
        <fullName evidence="3">Uncharacterized protein</fullName>
    </submittedName>
</protein>
<feature type="coiled-coil region" evidence="1">
    <location>
        <begin position="95"/>
        <end position="148"/>
    </location>
</feature>
<name>A0A1R2C1F3_9CILI</name>
<reference evidence="3 4" key="1">
    <citation type="submission" date="2016-11" db="EMBL/GenBank/DDBJ databases">
        <title>The macronuclear genome of Stentor coeruleus: a giant cell with tiny introns.</title>
        <authorList>
            <person name="Slabodnick M."/>
            <person name="Ruby J.G."/>
            <person name="Reiff S.B."/>
            <person name="Swart E.C."/>
            <person name="Gosai S."/>
            <person name="Prabakaran S."/>
            <person name="Witkowska E."/>
            <person name="Larue G.E."/>
            <person name="Fisher S."/>
            <person name="Freeman R.M."/>
            <person name="Gunawardena J."/>
            <person name="Chu W."/>
            <person name="Stover N.A."/>
            <person name="Gregory B.D."/>
            <person name="Nowacki M."/>
            <person name="Derisi J."/>
            <person name="Roy S.W."/>
            <person name="Marshall W.F."/>
            <person name="Sood P."/>
        </authorList>
    </citation>
    <scope>NUCLEOTIDE SEQUENCE [LARGE SCALE GENOMIC DNA]</scope>
    <source>
        <strain evidence="3">WM001</strain>
    </source>
</reference>
<sequence>MNNLIAKWKNSMEAEKERHRNSSKGDSGYQRGVQNNEKTEKINSDMDFIKIQTQKIIDILSLDQEPPPLSTFQQVYEIMQKVLEKGQKSRTKAVKEENSKNHAELEEKVNEIEREKVKNNKIYIRRENQELKKQVQELQERLSQNNLSGELVNMLKESQERLMNTNSALLEDIKLLKQAQADKDKLWDMELNDIQKALAIMKSNQK</sequence>
<evidence type="ECO:0000313" key="3">
    <source>
        <dbReference type="EMBL" id="OMJ82820.1"/>
    </source>
</evidence>
<evidence type="ECO:0000256" key="2">
    <source>
        <dbReference type="SAM" id="MobiDB-lite"/>
    </source>
</evidence>
<proteinExistence type="predicted"/>
<feature type="region of interest" description="Disordered" evidence="2">
    <location>
        <begin position="1"/>
        <end position="41"/>
    </location>
</feature>